<dbReference type="InterPro" id="IPR016181">
    <property type="entry name" value="Acyl_CoA_acyltransferase"/>
</dbReference>
<gene>
    <name evidence="4" type="ORF">PMH09_03515</name>
</gene>
<protein>
    <submittedName>
        <fullName evidence="4">N-acetyltransferase</fullName>
    </submittedName>
</protein>
<dbReference type="RefSeq" id="WP_283756904.1">
    <property type="nucleotide sequence ID" value="NZ_JAQOSQ010000002.1"/>
</dbReference>
<feature type="domain" description="N-acetyltransferase" evidence="3">
    <location>
        <begin position="4"/>
        <end position="163"/>
    </location>
</feature>
<evidence type="ECO:0000313" key="5">
    <source>
        <dbReference type="Proteomes" id="UP001232992"/>
    </source>
</evidence>
<comment type="caution">
    <text evidence="4">The sequence shown here is derived from an EMBL/GenBank/DDBJ whole genome shotgun (WGS) entry which is preliminary data.</text>
</comment>
<dbReference type="InterPro" id="IPR000182">
    <property type="entry name" value="GNAT_dom"/>
</dbReference>
<dbReference type="InterPro" id="IPR050832">
    <property type="entry name" value="Bact_Acetyltransf"/>
</dbReference>
<dbReference type="EMBL" id="JAQOSQ010000002">
    <property type="protein sequence ID" value="MDJ1182252.1"/>
    <property type="molecule type" value="Genomic_DNA"/>
</dbReference>
<dbReference type="Pfam" id="PF00583">
    <property type="entry name" value="Acetyltransf_1"/>
    <property type="match status" value="1"/>
</dbReference>
<dbReference type="CDD" id="cd04301">
    <property type="entry name" value="NAT_SF"/>
    <property type="match status" value="1"/>
</dbReference>
<keyword evidence="5" id="KW-1185">Reference proteome</keyword>
<evidence type="ECO:0000313" key="4">
    <source>
        <dbReference type="EMBL" id="MDJ1182252.1"/>
    </source>
</evidence>
<keyword evidence="2" id="KW-0012">Acyltransferase</keyword>
<keyword evidence="1" id="KW-0808">Transferase</keyword>
<reference evidence="4 5" key="1">
    <citation type="submission" date="2023-01" db="EMBL/GenBank/DDBJ databases">
        <title>Novel diversity within Roseofilum (Cyanobacteria; Desertifilaceae) from marine benthic mats with descriptions of four novel species.</title>
        <authorList>
            <person name="Wang Y."/>
            <person name="Berthold D.E."/>
            <person name="Hu J."/>
            <person name="Lefler F.W."/>
            <person name="Laughinghouse H.D. IV."/>
        </authorList>
    </citation>
    <scope>NUCLEOTIDE SEQUENCE [LARGE SCALE GENOMIC DNA]</scope>
    <source>
        <strain evidence="4 5">BLCC-M143</strain>
    </source>
</reference>
<dbReference type="Gene3D" id="3.40.630.30">
    <property type="match status" value="1"/>
</dbReference>
<dbReference type="PROSITE" id="PS51186">
    <property type="entry name" value="GNAT"/>
    <property type="match status" value="1"/>
</dbReference>
<evidence type="ECO:0000256" key="2">
    <source>
        <dbReference type="ARBA" id="ARBA00023315"/>
    </source>
</evidence>
<evidence type="ECO:0000256" key="1">
    <source>
        <dbReference type="ARBA" id="ARBA00022679"/>
    </source>
</evidence>
<name>A0ABT7BST8_9CYAN</name>
<dbReference type="Proteomes" id="UP001232992">
    <property type="component" value="Unassembled WGS sequence"/>
</dbReference>
<dbReference type="PANTHER" id="PTHR43877">
    <property type="entry name" value="AMINOALKYLPHOSPHONATE N-ACETYLTRANSFERASE-RELATED-RELATED"/>
    <property type="match status" value="1"/>
</dbReference>
<sequence>MMNYTIRALTVADVVIVWQMLTYAAHESSLETVRKQRSVARYALDWGRVGDRGYAATNKTEVLGAAWLRLWTGTDKGFGYISDEIPELAIAILPDYRGRGIGTELLTRILQTAKDHYPAISLSTRSDNPAARLYERVGFTKVPESDSINRTGGTSFNMIYRFNR</sequence>
<dbReference type="SUPFAM" id="SSF55729">
    <property type="entry name" value="Acyl-CoA N-acyltransferases (Nat)"/>
    <property type="match status" value="1"/>
</dbReference>
<organism evidence="4 5">
    <name type="scientific">Roseofilum casamattae BLCC-M143</name>
    <dbReference type="NCBI Taxonomy" id="3022442"/>
    <lineage>
        <taxon>Bacteria</taxon>
        <taxon>Bacillati</taxon>
        <taxon>Cyanobacteriota</taxon>
        <taxon>Cyanophyceae</taxon>
        <taxon>Desertifilales</taxon>
        <taxon>Desertifilaceae</taxon>
        <taxon>Roseofilum</taxon>
        <taxon>Roseofilum casamattae</taxon>
    </lineage>
</organism>
<evidence type="ECO:0000259" key="3">
    <source>
        <dbReference type="PROSITE" id="PS51186"/>
    </source>
</evidence>
<proteinExistence type="predicted"/>
<accession>A0ABT7BST8</accession>